<dbReference type="Pfam" id="PF05235">
    <property type="entry name" value="CHAD"/>
    <property type="match status" value="1"/>
</dbReference>
<comment type="caution">
    <text evidence="2">The sequence shown here is derived from an EMBL/GenBank/DDBJ whole genome shotgun (WGS) entry which is preliminary data.</text>
</comment>
<dbReference type="PANTHER" id="PTHR39339:SF1">
    <property type="entry name" value="CHAD DOMAIN-CONTAINING PROTEIN"/>
    <property type="match status" value="1"/>
</dbReference>
<dbReference type="SMART" id="SM00880">
    <property type="entry name" value="CHAD"/>
    <property type="match status" value="1"/>
</dbReference>
<dbReference type="PANTHER" id="PTHR39339">
    <property type="entry name" value="SLR1444 PROTEIN"/>
    <property type="match status" value="1"/>
</dbReference>
<dbReference type="Gene3D" id="1.40.20.10">
    <property type="entry name" value="CHAD domain"/>
    <property type="match status" value="1"/>
</dbReference>
<sequence length="248" mass="26598">MGTGAVRRYLAEQGAVLDQAAARLRAGDRTAVHPTRVAVRRARSTLRTFAACFEPGPARQLDAALIAHADRVARVRDLEVLVEVFEEQRADQSAELSPWISDRLTLELDATWREAREALAAEDDGELGARFRAVLAASAGGSLPLGRIAARAGERAARRLAAAGGDPDALHEARKAAKRARYAAEVSGDDAIAARHQHVQQILGTHHDLIVAARWLATAPVEPEMRADARHLGVRLEAAAADCLGDLI</sequence>
<name>A0A4R1BVU3_9ACTN</name>
<dbReference type="Proteomes" id="UP000295453">
    <property type="component" value="Unassembled WGS sequence"/>
</dbReference>
<gene>
    <name evidence="2" type="ORF">EPD65_14775</name>
</gene>
<dbReference type="InterPro" id="IPR038186">
    <property type="entry name" value="CHAD_dom_sf"/>
</dbReference>
<proteinExistence type="predicted"/>
<dbReference type="OrthoDB" id="9777271at2"/>
<protein>
    <submittedName>
        <fullName evidence="2">CHAD domain-containing protein</fullName>
    </submittedName>
</protein>
<evidence type="ECO:0000313" key="2">
    <source>
        <dbReference type="EMBL" id="TCJ21597.1"/>
    </source>
</evidence>
<dbReference type="EMBL" id="SJZJ01000032">
    <property type="protein sequence ID" value="TCJ21597.1"/>
    <property type="molecule type" value="Genomic_DNA"/>
</dbReference>
<keyword evidence="3" id="KW-1185">Reference proteome</keyword>
<feature type="domain" description="CHAD" evidence="1">
    <location>
        <begin position="1"/>
        <end position="248"/>
    </location>
</feature>
<evidence type="ECO:0000313" key="3">
    <source>
        <dbReference type="Proteomes" id="UP000295453"/>
    </source>
</evidence>
<accession>A0A4R1BVU3</accession>
<reference evidence="2 3" key="1">
    <citation type="submission" date="2019-03" db="EMBL/GenBank/DDBJ databases">
        <authorList>
            <person name="Kim M.K.M."/>
        </authorList>
    </citation>
    <scope>NUCLEOTIDE SEQUENCE [LARGE SCALE GENOMIC DNA]</scope>
    <source>
        <strain evidence="2 3">18JY15-6</strain>
    </source>
</reference>
<dbReference type="AlphaFoldDB" id="A0A4R1BVU3"/>
<dbReference type="PROSITE" id="PS51708">
    <property type="entry name" value="CHAD"/>
    <property type="match status" value="1"/>
</dbReference>
<evidence type="ECO:0000259" key="1">
    <source>
        <dbReference type="PROSITE" id="PS51708"/>
    </source>
</evidence>
<organism evidence="2 3">
    <name type="scientific">Nocardioides jejuensis</name>
    <dbReference type="NCBI Taxonomy" id="2502782"/>
    <lineage>
        <taxon>Bacteria</taxon>
        <taxon>Bacillati</taxon>
        <taxon>Actinomycetota</taxon>
        <taxon>Actinomycetes</taxon>
        <taxon>Propionibacteriales</taxon>
        <taxon>Nocardioidaceae</taxon>
        <taxon>Nocardioides</taxon>
    </lineage>
</organism>
<dbReference type="RefSeq" id="WP_131585490.1">
    <property type="nucleotide sequence ID" value="NZ_SJZJ01000032.1"/>
</dbReference>
<dbReference type="InterPro" id="IPR007899">
    <property type="entry name" value="CHAD_dom"/>
</dbReference>